<comment type="caution">
    <text evidence="2">The sequence shown here is derived from an EMBL/GenBank/DDBJ whole genome shotgun (WGS) entry which is preliminary data.</text>
</comment>
<evidence type="ECO:0000259" key="1">
    <source>
        <dbReference type="Pfam" id="PF15978"/>
    </source>
</evidence>
<evidence type="ECO:0000313" key="2">
    <source>
        <dbReference type="EMBL" id="TYP47424.1"/>
    </source>
</evidence>
<evidence type="ECO:0000313" key="3">
    <source>
        <dbReference type="Proteomes" id="UP000322294"/>
    </source>
</evidence>
<proteinExistence type="predicted"/>
<dbReference type="Pfam" id="PF15978">
    <property type="entry name" value="TnsD"/>
    <property type="match status" value="1"/>
</dbReference>
<dbReference type="InterPro" id="IPR032750">
    <property type="entry name" value="TnsD_C"/>
</dbReference>
<sequence length="61" mass="7131">MIVEAMLNSNEKPERITINLIGNKLGMRGFLEKHLEKMPLTKQYLDSVKESKRDFQLRGIK</sequence>
<feature type="domain" description="Transposon Tn7 transposition protein TnsD C-terminal" evidence="1">
    <location>
        <begin position="2"/>
        <end position="45"/>
    </location>
</feature>
<organism evidence="2 3">
    <name type="scientific">Thermosediminibacter litoriperuensis</name>
    <dbReference type="NCBI Taxonomy" id="291989"/>
    <lineage>
        <taxon>Bacteria</taxon>
        <taxon>Bacillati</taxon>
        <taxon>Bacillota</taxon>
        <taxon>Clostridia</taxon>
        <taxon>Thermosediminibacterales</taxon>
        <taxon>Thermosediminibacteraceae</taxon>
        <taxon>Thermosediminibacter</taxon>
    </lineage>
</organism>
<gene>
    <name evidence="2" type="ORF">LZ11_02444</name>
</gene>
<dbReference type="AlphaFoldDB" id="A0A5S5AFV3"/>
<keyword evidence="3" id="KW-1185">Reference proteome</keyword>
<dbReference type="EMBL" id="VNHO01000049">
    <property type="protein sequence ID" value="TYP47424.1"/>
    <property type="molecule type" value="Genomic_DNA"/>
</dbReference>
<accession>A0A5S5AFV3</accession>
<dbReference type="Proteomes" id="UP000322294">
    <property type="component" value="Unassembled WGS sequence"/>
</dbReference>
<protein>
    <submittedName>
        <fullName evidence="2">Tn7-like transposition protein D</fullName>
    </submittedName>
</protein>
<reference evidence="2 3" key="1">
    <citation type="submission" date="2019-07" db="EMBL/GenBank/DDBJ databases">
        <title>Genomic Encyclopedia of Type Strains, Phase I: the one thousand microbial genomes (KMG-I) project.</title>
        <authorList>
            <person name="Kyrpides N."/>
        </authorList>
    </citation>
    <scope>NUCLEOTIDE SEQUENCE [LARGE SCALE GENOMIC DNA]</scope>
    <source>
        <strain evidence="2 3">DSM 16647</strain>
    </source>
</reference>
<name>A0A5S5AFV3_9FIRM</name>